<dbReference type="Pfam" id="PF01494">
    <property type="entry name" value="FAD_binding_3"/>
    <property type="match status" value="1"/>
</dbReference>
<dbReference type="PANTHER" id="PTHR43004:SF19">
    <property type="entry name" value="BINDING MONOOXYGENASE, PUTATIVE (JCVI)-RELATED"/>
    <property type="match status" value="1"/>
</dbReference>
<keyword evidence="3" id="KW-0274">FAD</keyword>
<gene>
    <name evidence="6" type="primary">PARPA_13565.1 scaffold 46959</name>
</gene>
<name>A0A0B7NPB1_9FUNG</name>
<dbReference type="AlphaFoldDB" id="A0A0B7NPB1"/>
<evidence type="ECO:0000313" key="7">
    <source>
        <dbReference type="Proteomes" id="UP000054107"/>
    </source>
</evidence>
<keyword evidence="4" id="KW-0560">Oxidoreductase</keyword>
<evidence type="ECO:0000259" key="5">
    <source>
        <dbReference type="Pfam" id="PF01494"/>
    </source>
</evidence>
<dbReference type="GO" id="GO:0016709">
    <property type="term" value="F:oxidoreductase activity, acting on paired donors, with incorporation or reduction of molecular oxygen, NAD(P)H as one donor, and incorporation of one atom of oxygen"/>
    <property type="evidence" value="ECO:0007669"/>
    <property type="project" value="UniProtKB-ARBA"/>
</dbReference>
<dbReference type="InterPro" id="IPR036188">
    <property type="entry name" value="FAD/NAD-bd_sf"/>
</dbReference>
<evidence type="ECO:0000256" key="1">
    <source>
        <dbReference type="ARBA" id="ARBA00001974"/>
    </source>
</evidence>
<dbReference type="Proteomes" id="UP000054107">
    <property type="component" value="Unassembled WGS sequence"/>
</dbReference>
<accession>A0A0B7NPB1</accession>
<feature type="domain" description="FAD-binding" evidence="5">
    <location>
        <begin position="4"/>
        <end position="375"/>
    </location>
</feature>
<dbReference type="STRING" id="35722.A0A0B7NPB1"/>
<proteinExistence type="predicted"/>
<dbReference type="OrthoDB" id="2690153at2759"/>
<dbReference type="InterPro" id="IPR002938">
    <property type="entry name" value="FAD-bd"/>
</dbReference>
<dbReference type="GO" id="GO:0071949">
    <property type="term" value="F:FAD binding"/>
    <property type="evidence" value="ECO:0007669"/>
    <property type="project" value="InterPro"/>
</dbReference>
<dbReference type="PRINTS" id="PR00420">
    <property type="entry name" value="RNGMNOXGNASE"/>
</dbReference>
<dbReference type="SUPFAM" id="SSF51905">
    <property type="entry name" value="FAD/NAD(P)-binding domain"/>
    <property type="match status" value="1"/>
</dbReference>
<protein>
    <recommendedName>
        <fullName evidence="5">FAD-binding domain-containing protein</fullName>
    </recommendedName>
</protein>
<dbReference type="Gene3D" id="3.50.50.60">
    <property type="entry name" value="FAD/NAD(P)-binding domain"/>
    <property type="match status" value="1"/>
</dbReference>
<dbReference type="InterPro" id="IPR050641">
    <property type="entry name" value="RIFMO-like"/>
</dbReference>
<comment type="cofactor">
    <cofactor evidence="1">
        <name>FAD</name>
        <dbReference type="ChEBI" id="CHEBI:57692"/>
    </cofactor>
</comment>
<reference evidence="6 7" key="1">
    <citation type="submission" date="2014-09" db="EMBL/GenBank/DDBJ databases">
        <authorList>
            <person name="Ellenberger Sabrina"/>
        </authorList>
    </citation>
    <scope>NUCLEOTIDE SEQUENCE [LARGE SCALE GENOMIC DNA]</scope>
    <source>
        <strain evidence="6 7">CBS 412.66</strain>
    </source>
</reference>
<evidence type="ECO:0000256" key="2">
    <source>
        <dbReference type="ARBA" id="ARBA00022630"/>
    </source>
</evidence>
<dbReference type="PANTHER" id="PTHR43004">
    <property type="entry name" value="TRK SYSTEM POTASSIUM UPTAKE PROTEIN"/>
    <property type="match status" value="1"/>
</dbReference>
<keyword evidence="2" id="KW-0285">Flavoprotein</keyword>
<dbReference type="Gene3D" id="3.30.70.2450">
    <property type="match status" value="1"/>
</dbReference>
<keyword evidence="7" id="KW-1185">Reference proteome</keyword>
<organism evidence="6 7">
    <name type="scientific">Parasitella parasitica</name>
    <dbReference type="NCBI Taxonomy" id="35722"/>
    <lineage>
        <taxon>Eukaryota</taxon>
        <taxon>Fungi</taxon>
        <taxon>Fungi incertae sedis</taxon>
        <taxon>Mucoromycota</taxon>
        <taxon>Mucoromycotina</taxon>
        <taxon>Mucoromycetes</taxon>
        <taxon>Mucorales</taxon>
        <taxon>Mucorineae</taxon>
        <taxon>Mucoraceae</taxon>
        <taxon>Parasitella</taxon>
    </lineage>
</organism>
<evidence type="ECO:0000256" key="4">
    <source>
        <dbReference type="ARBA" id="ARBA00023002"/>
    </source>
</evidence>
<sequence>MSIKVDILVSGAGPVGLFFAYQMARRGHSVYIADPKTGPTDQSRAILITARTLEVLESKGLAADILRESFVFCGMRMFQGGSIVGQIDACGDTPFAHTTVLMQGKTEEIFVERLTQDTDCKVHWETELVSYTQDEHGVRSVVRDINTKQEQVVESVYIVGADGSHSRVRKGNTQWTYDGVAIQTKFILADLTLHGADGKDITYMMDRMNAFMTGTDVMGMIRINPVHPTNDDSHVFRIFGNLDAYHISTIDRNLVSHGINKTAEGPPTLESIQEWLDKATAPLKFVASDVIWASYFRINERIANGFRKHRAFLIGDAAHCHSPAGGQGMNLGLQDAHNLAWKMSDVLKGIVSDPEKLLDSYNEEREPIAKATIETTSNTTKFGLQGNALFASIRNRMLALAIKFPSVKEVAFKKLMQLHVSLDPEISSIEHRASDKGLISAGKFLPDTATLRKSFITSASKGSRRIERFSLRELLVDNEKYTVILIATCLPSTRPNQHLIKKFWIDTRSKPVYRLVVQSAFHSTYMAKLPEFVADDETSVAEKSFYSEERNDLTNSISNLVGLYPLLSSYFAGQQPSSVVLFVRPDLYISHAKLVANEAELDTTLEFLSELYK</sequence>
<evidence type="ECO:0000313" key="6">
    <source>
        <dbReference type="EMBL" id="CEP19252.1"/>
    </source>
</evidence>
<evidence type="ECO:0000256" key="3">
    <source>
        <dbReference type="ARBA" id="ARBA00022827"/>
    </source>
</evidence>
<dbReference type="EMBL" id="LN734017">
    <property type="protein sequence ID" value="CEP19252.1"/>
    <property type="molecule type" value="Genomic_DNA"/>
</dbReference>